<accession>U1GM00</accession>
<dbReference type="SUPFAM" id="SSF56281">
    <property type="entry name" value="Metallo-hydrolase/oxidoreductase"/>
    <property type="match status" value="1"/>
</dbReference>
<dbReference type="HOGENOM" id="CLU_048478_1_3_1"/>
<evidence type="ECO:0000256" key="2">
    <source>
        <dbReference type="ARBA" id="ARBA00022723"/>
    </source>
</evidence>
<feature type="domain" description="Metallo-beta-lactamase" evidence="5">
    <location>
        <begin position="33"/>
        <end position="289"/>
    </location>
</feature>
<keyword evidence="3" id="KW-0378">Hydrolase</keyword>
<dbReference type="InterPro" id="IPR001279">
    <property type="entry name" value="Metallo-B-lactamas"/>
</dbReference>
<protein>
    <recommendedName>
        <fullName evidence="5">Metallo-beta-lactamase domain-containing protein</fullName>
    </recommendedName>
</protein>
<dbReference type="InterPro" id="IPR050662">
    <property type="entry name" value="Sec-metab_biosynth-thioest"/>
</dbReference>
<gene>
    <name evidence="6" type="ORF">EPUS_05017</name>
</gene>
<evidence type="ECO:0000256" key="3">
    <source>
        <dbReference type="ARBA" id="ARBA00022801"/>
    </source>
</evidence>
<dbReference type="InterPro" id="IPR041516">
    <property type="entry name" value="LACTB2_WH"/>
</dbReference>
<keyword evidence="4" id="KW-0862">Zinc</keyword>
<sequence>MATQLPHLPEIERVSTSVMRVLGGNPGVSTLQGTNTYIISPPNLQRDPQFLLIDTGQGSACPIWRRSIAQVLASESARIGKQVHITQCVLTHWHYDHVGGVNELRQLCAEEHASAGNAESGKEKKRGEELRIYKYPLSSAPPSEIYSSKDPCLDIETQLLRSANDDQDIGLIYPLHDGQILEVGDSTATDDEMLKLQVLYTPGHTADHIALLIVSSPTDPAEVGTIFTGDAVLGHGTTVFEDLALYMRNLEKMKNAVEKILVEEGGSRCEGGDGQVEQEKRKVLAFPGHGAVIPDARAKIEEYIRHRAMREKEVSDVLAGQDGKVGSERKAWTPMEVVKVIYKNVPESLHEAASRGMLQILQKLEGEGKVEKVDEGVRWRIIQKYHQQEQTTNDNSAPEPRSAL</sequence>
<dbReference type="Gene3D" id="3.60.15.10">
    <property type="entry name" value="Ribonuclease Z/Hydroxyacylglutathione hydrolase-like"/>
    <property type="match status" value="1"/>
</dbReference>
<dbReference type="Pfam" id="PF17778">
    <property type="entry name" value="WHD_BLACT"/>
    <property type="match status" value="1"/>
</dbReference>
<dbReference type="InterPro" id="IPR036388">
    <property type="entry name" value="WH-like_DNA-bd_sf"/>
</dbReference>
<dbReference type="OrthoDB" id="17458at2759"/>
<evidence type="ECO:0000313" key="7">
    <source>
        <dbReference type="Proteomes" id="UP000019373"/>
    </source>
</evidence>
<reference evidence="7" key="1">
    <citation type="journal article" date="2014" name="BMC Genomics">
        <title>Genome characteristics reveal the impact of lichenization on lichen-forming fungus Endocarpon pusillum Hedwig (Verrucariales, Ascomycota).</title>
        <authorList>
            <person name="Wang Y.-Y."/>
            <person name="Liu B."/>
            <person name="Zhang X.-Y."/>
            <person name="Zhou Q.-M."/>
            <person name="Zhang T."/>
            <person name="Li H."/>
            <person name="Yu Y.-F."/>
            <person name="Zhang X.-L."/>
            <person name="Hao X.-Y."/>
            <person name="Wang M."/>
            <person name="Wang L."/>
            <person name="Wei J.-C."/>
        </authorList>
    </citation>
    <scope>NUCLEOTIDE SEQUENCE [LARGE SCALE GENOMIC DNA]</scope>
    <source>
        <strain evidence="7">Z07020 / HMAS-L-300199</strain>
    </source>
</reference>
<dbReference type="GO" id="GO:0016787">
    <property type="term" value="F:hydrolase activity"/>
    <property type="evidence" value="ECO:0007669"/>
    <property type="project" value="UniProtKB-KW"/>
</dbReference>
<dbReference type="PANTHER" id="PTHR23131">
    <property type="entry name" value="ENDORIBONUCLEASE LACTB2"/>
    <property type="match status" value="1"/>
</dbReference>
<dbReference type="AlphaFoldDB" id="U1GM00"/>
<dbReference type="Proteomes" id="UP000019373">
    <property type="component" value="Unassembled WGS sequence"/>
</dbReference>
<dbReference type="InterPro" id="IPR036866">
    <property type="entry name" value="RibonucZ/Hydroxyglut_hydro"/>
</dbReference>
<proteinExistence type="inferred from homology"/>
<evidence type="ECO:0000259" key="5">
    <source>
        <dbReference type="SMART" id="SM00849"/>
    </source>
</evidence>
<keyword evidence="7" id="KW-1185">Reference proteome</keyword>
<dbReference type="InterPro" id="IPR047921">
    <property type="entry name" value="LACTB2-like_MBL-fold"/>
</dbReference>
<dbReference type="RefSeq" id="XP_007801372.1">
    <property type="nucleotide sequence ID" value="XM_007803181.1"/>
</dbReference>
<dbReference type="Gene3D" id="1.10.10.10">
    <property type="entry name" value="Winged helix-like DNA-binding domain superfamily/Winged helix DNA-binding domain"/>
    <property type="match status" value="1"/>
</dbReference>
<evidence type="ECO:0000256" key="4">
    <source>
        <dbReference type="ARBA" id="ARBA00022833"/>
    </source>
</evidence>
<dbReference type="GO" id="GO:0046872">
    <property type="term" value="F:metal ion binding"/>
    <property type="evidence" value="ECO:0007669"/>
    <property type="project" value="UniProtKB-KW"/>
</dbReference>
<dbReference type="SMART" id="SM00849">
    <property type="entry name" value="Lactamase_B"/>
    <property type="match status" value="1"/>
</dbReference>
<dbReference type="PANTHER" id="PTHR23131:SF0">
    <property type="entry name" value="ENDORIBONUCLEASE LACTB2"/>
    <property type="match status" value="1"/>
</dbReference>
<comment type="similarity">
    <text evidence="1">Belongs to the metallo-beta-lactamase superfamily. Glyoxalase II family.</text>
</comment>
<dbReference type="GeneID" id="19239970"/>
<dbReference type="GO" id="GO:0044550">
    <property type="term" value="P:secondary metabolite biosynthetic process"/>
    <property type="evidence" value="ECO:0007669"/>
    <property type="project" value="TreeGrafter"/>
</dbReference>
<dbReference type="FunFam" id="1.10.10.10:FF:000328">
    <property type="entry name" value="Lactamase beta 2"/>
    <property type="match status" value="1"/>
</dbReference>
<dbReference type="CDD" id="cd07722">
    <property type="entry name" value="LACTB2-like_MBL-fold"/>
    <property type="match status" value="1"/>
</dbReference>
<dbReference type="EMBL" id="KE721008">
    <property type="protein sequence ID" value="ERF72936.1"/>
    <property type="molecule type" value="Genomic_DNA"/>
</dbReference>
<evidence type="ECO:0000256" key="1">
    <source>
        <dbReference type="ARBA" id="ARBA00006759"/>
    </source>
</evidence>
<name>U1GM00_ENDPU</name>
<dbReference type="OMA" id="WQAMDVV"/>
<organism evidence="6 7">
    <name type="scientific">Endocarpon pusillum (strain Z07020 / HMAS-L-300199)</name>
    <name type="common">Lichen-forming fungus</name>
    <dbReference type="NCBI Taxonomy" id="1263415"/>
    <lineage>
        <taxon>Eukaryota</taxon>
        <taxon>Fungi</taxon>
        <taxon>Dikarya</taxon>
        <taxon>Ascomycota</taxon>
        <taxon>Pezizomycotina</taxon>
        <taxon>Eurotiomycetes</taxon>
        <taxon>Chaetothyriomycetidae</taxon>
        <taxon>Verrucariales</taxon>
        <taxon>Verrucariaceae</taxon>
        <taxon>Endocarpon</taxon>
    </lineage>
</organism>
<evidence type="ECO:0000313" key="6">
    <source>
        <dbReference type="EMBL" id="ERF72936.1"/>
    </source>
</evidence>
<dbReference type="Pfam" id="PF00753">
    <property type="entry name" value="Lactamase_B"/>
    <property type="match status" value="1"/>
</dbReference>
<dbReference type="eggNOG" id="KOG0813">
    <property type="taxonomic scope" value="Eukaryota"/>
</dbReference>
<keyword evidence="2" id="KW-0479">Metal-binding</keyword>